<feature type="transmembrane region" description="Helical" evidence="1">
    <location>
        <begin position="38"/>
        <end position="59"/>
    </location>
</feature>
<proteinExistence type="predicted"/>
<sequence length="82" mass="9245">MLKTNKEKFRNTKAFKIFDFFVGVCIFSYALYQMMNDGYSATRVFVMLCGIAWMGVSYANRNSAIDNKFKGKISGADSAKGE</sequence>
<keyword evidence="1" id="KW-1133">Transmembrane helix</keyword>
<name>A0A2T4MXJ6_AERVE</name>
<evidence type="ECO:0000256" key="1">
    <source>
        <dbReference type="SAM" id="Phobius"/>
    </source>
</evidence>
<feature type="transmembrane region" description="Helical" evidence="1">
    <location>
        <begin position="12"/>
        <end position="32"/>
    </location>
</feature>
<keyword evidence="1" id="KW-0812">Transmembrane</keyword>
<dbReference type="Proteomes" id="UP000241986">
    <property type="component" value="Unassembled WGS sequence"/>
</dbReference>
<protein>
    <submittedName>
        <fullName evidence="2">Uncharacterized protein</fullName>
    </submittedName>
</protein>
<organism evidence="2 3">
    <name type="scientific">Aeromonas veronii</name>
    <dbReference type="NCBI Taxonomy" id="654"/>
    <lineage>
        <taxon>Bacteria</taxon>
        <taxon>Pseudomonadati</taxon>
        <taxon>Pseudomonadota</taxon>
        <taxon>Gammaproteobacteria</taxon>
        <taxon>Aeromonadales</taxon>
        <taxon>Aeromonadaceae</taxon>
        <taxon>Aeromonas</taxon>
    </lineage>
</organism>
<comment type="caution">
    <text evidence="2">The sequence shown here is derived from an EMBL/GenBank/DDBJ whole genome shotgun (WGS) entry which is preliminary data.</text>
</comment>
<dbReference type="EMBL" id="PZKL01000045">
    <property type="protein sequence ID" value="PTH79186.1"/>
    <property type="molecule type" value="Genomic_DNA"/>
</dbReference>
<accession>A0A2T4MXJ6</accession>
<keyword evidence="1" id="KW-0472">Membrane</keyword>
<dbReference type="AlphaFoldDB" id="A0A2T4MXJ6"/>
<reference evidence="2 3" key="1">
    <citation type="submission" date="2018-03" db="EMBL/GenBank/DDBJ databases">
        <title>Aeromonas veronii whole genome sequencing and analysis.</title>
        <authorList>
            <person name="Xie H."/>
            <person name="Liu T."/>
            <person name="Wang K."/>
        </authorList>
    </citation>
    <scope>NUCLEOTIDE SEQUENCE [LARGE SCALE GENOMIC DNA]</scope>
    <source>
        <strain evidence="2 3">XH.VA.1</strain>
    </source>
</reference>
<dbReference type="RefSeq" id="WP_107684833.1">
    <property type="nucleotide sequence ID" value="NZ_PZKL01000045.1"/>
</dbReference>
<gene>
    <name evidence="2" type="ORF">DAA48_22405</name>
</gene>
<evidence type="ECO:0000313" key="3">
    <source>
        <dbReference type="Proteomes" id="UP000241986"/>
    </source>
</evidence>
<evidence type="ECO:0000313" key="2">
    <source>
        <dbReference type="EMBL" id="PTH79186.1"/>
    </source>
</evidence>